<evidence type="ECO:0000313" key="2">
    <source>
        <dbReference type="EMBL" id="CRH05191.1"/>
    </source>
</evidence>
<sequence>MDLTVASQHNLVGHPQQKGAMLAFVAGNLRMALPLQMVDRALFLPALTPMPGSPPWQVGVMHLGVEAITVLDLGLRMGFLRQQAYPLDTPLILCRDGRHNVALVVDEVVGLSHPTPLVMAEGNQAPLFSAVMEDANGPLMVLDLERVMDRDTLPNMRPVEAFVMPGQKG</sequence>
<dbReference type="GO" id="GO:0006935">
    <property type="term" value="P:chemotaxis"/>
    <property type="evidence" value="ECO:0007669"/>
    <property type="project" value="InterPro"/>
</dbReference>
<dbReference type="EMBL" id="LO017727">
    <property type="protein sequence ID" value="CRH05191.1"/>
    <property type="molecule type" value="Genomic_DNA"/>
</dbReference>
<gene>
    <name evidence="2" type="ORF">MAGMO_0993</name>
</gene>
<dbReference type="GO" id="GO:0007165">
    <property type="term" value="P:signal transduction"/>
    <property type="evidence" value="ECO:0007669"/>
    <property type="project" value="InterPro"/>
</dbReference>
<dbReference type="SUPFAM" id="SSF50341">
    <property type="entry name" value="CheW-like"/>
    <property type="match status" value="1"/>
</dbReference>
<organism evidence="2">
    <name type="scientific">Magnetococcus massalia (strain MO-1)</name>
    <dbReference type="NCBI Taxonomy" id="451514"/>
    <lineage>
        <taxon>Bacteria</taxon>
        <taxon>Pseudomonadati</taxon>
        <taxon>Pseudomonadota</taxon>
        <taxon>Magnetococcia</taxon>
        <taxon>Magnetococcales</taxon>
        <taxon>Magnetococcaceae</taxon>
        <taxon>Magnetococcus</taxon>
    </lineage>
</organism>
<evidence type="ECO:0000259" key="1">
    <source>
        <dbReference type="PROSITE" id="PS50851"/>
    </source>
</evidence>
<dbReference type="PROSITE" id="PS50851">
    <property type="entry name" value="CHEW"/>
    <property type="match status" value="1"/>
</dbReference>
<protein>
    <submittedName>
        <fullName evidence="2">Putative CheW-like protein</fullName>
    </submittedName>
</protein>
<dbReference type="AlphaFoldDB" id="A0A1S7LGY1"/>
<dbReference type="SMART" id="SM00260">
    <property type="entry name" value="CheW"/>
    <property type="match status" value="1"/>
</dbReference>
<reference evidence="2" key="1">
    <citation type="submission" date="2015-04" db="EMBL/GenBank/DDBJ databases">
        <authorList>
            <person name="Syromyatnikov M.Y."/>
            <person name="Popov V.N."/>
        </authorList>
    </citation>
    <scope>NUCLEOTIDE SEQUENCE</scope>
    <source>
        <strain evidence="2">MO-1</strain>
    </source>
</reference>
<dbReference type="Pfam" id="PF01584">
    <property type="entry name" value="CheW"/>
    <property type="match status" value="1"/>
</dbReference>
<dbReference type="InterPro" id="IPR002545">
    <property type="entry name" value="CheW-lke_dom"/>
</dbReference>
<name>A0A1S7LGY1_MAGMO</name>
<dbReference type="Gene3D" id="2.30.30.40">
    <property type="entry name" value="SH3 Domains"/>
    <property type="match status" value="1"/>
</dbReference>
<proteinExistence type="predicted"/>
<feature type="domain" description="CheW-like" evidence="1">
    <location>
        <begin position="18"/>
        <end position="153"/>
    </location>
</feature>
<accession>A0A1S7LGY1</accession>
<dbReference type="InterPro" id="IPR036061">
    <property type="entry name" value="CheW-like_dom_sf"/>
</dbReference>
<dbReference type="Gene3D" id="2.40.50.180">
    <property type="entry name" value="CheA-289, Domain 4"/>
    <property type="match status" value="1"/>
</dbReference>